<dbReference type="EC" id="3.1.2.22" evidence="3"/>
<comment type="catalytic activity">
    <reaction evidence="12">
        <text>S-hexadecanoyl-L-cysteinyl-[protein] + H2O = L-cysteinyl-[protein] + hexadecanoate + H(+)</text>
        <dbReference type="Rhea" id="RHEA:19233"/>
        <dbReference type="Rhea" id="RHEA-COMP:10131"/>
        <dbReference type="Rhea" id="RHEA-COMP:11032"/>
        <dbReference type="ChEBI" id="CHEBI:7896"/>
        <dbReference type="ChEBI" id="CHEBI:15377"/>
        <dbReference type="ChEBI" id="CHEBI:15378"/>
        <dbReference type="ChEBI" id="CHEBI:29950"/>
        <dbReference type="ChEBI" id="CHEBI:74151"/>
        <dbReference type="EC" id="3.1.2.22"/>
    </reaction>
</comment>
<reference evidence="14" key="2">
    <citation type="journal article" date="2019" name="IMA Fungus">
        <title>Genome sequencing and comparison of five Tilletia species to identify candidate genes for the detection of regulated species infecting wheat.</title>
        <authorList>
            <person name="Nguyen H.D.T."/>
            <person name="Sultana T."/>
            <person name="Kesanakurti P."/>
            <person name="Hambleton S."/>
        </authorList>
    </citation>
    <scope>NUCLEOTIDE SEQUENCE</scope>
    <source>
        <strain evidence="14">DAOMC 236416</strain>
    </source>
</reference>
<evidence type="ECO:0000256" key="10">
    <source>
        <dbReference type="ARBA" id="ARBA00029392"/>
    </source>
</evidence>
<dbReference type="SUPFAM" id="SSF53474">
    <property type="entry name" value="alpha/beta-Hydrolases"/>
    <property type="match status" value="1"/>
</dbReference>
<comment type="similarity">
    <text evidence="2">Belongs to the AB hydrolase superfamily. AB hydrolase 2 family.</text>
</comment>
<comment type="function">
    <text evidence="10">Hydrolyzes fatty acids from S-acylated cysteine residues in proteins with a strong preference for palmitoylated G-alpha proteins over other acyl substrates. Mediates the deacylation of G-alpha proteins such as GPA1 in vivo, but has weak or no activity toward palmitoylated Ras proteins. Has weak lysophospholipase activity in vitro; however such activity may not exist in vivo.</text>
</comment>
<gene>
    <name evidence="14" type="ORF">A4X13_0g3826</name>
</gene>
<dbReference type="InterPro" id="IPR050565">
    <property type="entry name" value="LYPA1-2/EST-like"/>
</dbReference>
<keyword evidence="6" id="KW-0963">Cytoplasm</keyword>
<evidence type="ECO:0000256" key="1">
    <source>
        <dbReference type="ARBA" id="ARBA00004496"/>
    </source>
</evidence>
<evidence type="ECO:0000256" key="4">
    <source>
        <dbReference type="ARBA" id="ARBA00014923"/>
    </source>
</evidence>
<dbReference type="GO" id="GO:0006631">
    <property type="term" value="P:fatty acid metabolic process"/>
    <property type="evidence" value="ECO:0007669"/>
    <property type="project" value="UniProtKB-KW"/>
</dbReference>
<dbReference type="EMBL" id="LWDF02000229">
    <property type="protein sequence ID" value="KAE8251839.1"/>
    <property type="molecule type" value="Genomic_DNA"/>
</dbReference>
<keyword evidence="9" id="KW-0443">Lipid metabolism</keyword>
<keyword evidence="5" id="KW-0719">Serine esterase</keyword>
<comment type="subcellular location">
    <subcellularLocation>
        <location evidence="1">Cytoplasm</location>
    </subcellularLocation>
</comment>
<evidence type="ECO:0000313" key="15">
    <source>
        <dbReference type="Proteomes" id="UP000077521"/>
    </source>
</evidence>
<evidence type="ECO:0000313" key="14">
    <source>
        <dbReference type="EMBL" id="KAE8251839.1"/>
    </source>
</evidence>
<dbReference type="Gene3D" id="3.40.50.1820">
    <property type="entry name" value="alpha/beta hydrolase"/>
    <property type="match status" value="1"/>
</dbReference>
<dbReference type="GO" id="GO:0008474">
    <property type="term" value="F:palmitoyl-(protein) hydrolase activity"/>
    <property type="evidence" value="ECO:0007669"/>
    <property type="project" value="UniProtKB-EC"/>
</dbReference>
<keyword evidence="15" id="KW-1185">Reference proteome</keyword>
<dbReference type="Proteomes" id="UP000077521">
    <property type="component" value="Unassembled WGS sequence"/>
</dbReference>
<evidence type="ECO:0000256" key="11">
    <source>
        <dbReference type="ARBA" id="ARBA00031195"/>
    </source>
</evidence>
<dbReference type="InterPro" id="IPR029058">
    <property type="entry name" value="AB_hydrolase_fold"/>
</dbReference>
<dbReference type="InterPro" id="IPR003140">
    <property type="entry name" value="PLipase/COase/thioEstase"/>
</dbReference>
<evidence type="ECO:0000256" key="2">
    <source>
        <dbReference type="ARBA" id="ARBA00006499"/>
    </source>
</evidence>
<dbReference type="GO" id="GO:0005737">
    <property type="term" value="C:cytoplasm"/>
    <property type="evidence" value="ECO:0007669"/>
    <property type="project" value="UniProtKB-SubCell"/>
</dbReference>
<name>A0A177T7X6_9BASI</name>
<evidence type="ECO:0000256" key="7">
    <source>
        <dbReference type="ARBA" id="ARBA00022801"/>
    </source>
</evidence>
<proteinExistence type="inferred from homology"/>
<evidence type="ECO:0000256" key="3">
    <source>
        <dbReference type="ARBA" id="ARBA00012423"/>
    </source>
</evidence>
<organism evidence="14 15">
    <name type="scientific">Tilletia indica</name>
    <dbReference type="NCBI Taxonomy" id="43049"/>
    <lineage>
        <taxon>Eukaryota</taxon>
        <taxon>Fungi</taxon>
        <taxon>Dikarya</taxon>
        <taxon>Basidiomycota</taxon>
        <taxon>Ustilaginomycotina</taxon>
        <taxon>Exobasidiomycetes</taxon>
        <taxon>Tilletiales</taxon>
        <taxon>Tilletiaceae</taxon>
        <taxon>Tilletia</taxon>
    </lineage>
</organism>
<protein>
    <recommendedName>
        <fullName evidence="4">Acyl-protein thioesterase 1</fullName>
        <ecNumber evidence="3">3.1.2.22</ecNumber>
    </recommendedName>
    <alternativeName>
        <fullName evidence="11">Palmitoyl-protein hydrolase</fullName>
    </alternativeName>
</protein>
<dbReference type="AlphaFoldDB" id="A0A177T7X6"/>
<dbReference type="Pfam" id="PF02230">
    <property type="entry name" value="Abhydrolase_2"/>
    <property type="match status" value="1"/>
</dbReference>
<reference evidence="14" key="1">
    <citation type="submission" date="2016-04" db="EMBL/GenBank/DDBJ databases">
        <authorList>
            <person name="Nguyen H.D."/>
            <person name="Samba Siva P."/>
            <person name="Cullis J."/>
            <person name="Levesque C.A."/>
            <person name="Hambleton S."/>
        </authorList>
    </citation>
    <scope>NUCLEOTIDE SEQUENCE</scope>
    <source>
        <strain evidence="14">DAOMC 236416</strain>
    </source>
</reference>
<keyword evidence="8" id="KW-0276">Fatty acid metabolism</keyword>
<sequence length="305" mass="33034">MMVGREFRAKVPQHHLAQGNAHDGQVHVVKYCMLYLLLLAIALPIVLLQFFSIHNRSDNMASSTALLKSIIIPPGSGKAATATVIFSHGLGDSGAGWADVAQMLSARPKLRNVRFVLPHAPSQPVTLNAGYRMPSWFDIYSLDNINGTEDEKGLLESKNRISKLIENEISNGVPANRIVVGGFSQGGAVSYLTGLLYPTPLAGIVALSTWLPIRDYISKALQASGSTPPANPPPIFHGHGNADPVVQYEFGKRTIDFLKTPKDKGGLGFSEDKIRFETYPGMPHSACPQEIEHIGEFLDKVIGDA</sequence>
<evidence type="ECO:0000256" key="6">
    <source>
        <dbReference type="ARBA" id="ARBA00022490"/>
    </source>
</evidence>
<evidence type="ECO:0000256" key="9">
    <source>
        <dbReference type="ARBA" id="ARBA00023098"/>
    </source>
</evidence>
<feature type="domain" description="Phospholipase/carboxylesterase/thioesterase" evidence="13">
    <location>
        <begin position="77"/>
        <end position="302"/>
    </location>
</feature>
<dbReference type="PANTHER" id="PTHR10655:SF17">
    <property type="entry name" value="LYSOPHOSPHOLIPASE-LIKE PROTEIN 1"/>
    <property type="match status" value="1"/>
</dbReference>
<evidence type="ECO:0000256" key="12">
    <source>
        <dbReference type="ARBA" id="ARBA00047337"/>
    </source>
</evidence>
<comment type="caution">
    <text evidence="14">The sequence shown here is derived from an EMBL/GenBank/DDBJ whole genome shotgun (WGS) entry which is preliminary data.</text>
</comment>
<dbReference type="FunFam" id="3.40.50.1820:FF:000010">
    <property type="entry name" value="Acyl-protein thioesterase 2"/>
    <property type="match status" value="1"/>
</dbReference>
<dbReference type="GO" id="GO:0052689">
    <property type="term" value="F:carboxylic ester hydrolase activity"/>
    <property type="evidence" value="ECO:0007669"/>
    <property type="project" value="UniProtKB-KW"/>
</dbReference>
<dbReference type="PANTHER" id="PTHR10655">
    <property type="entry name" value="LYSOPHOSPHOLIPASE-RELATED"/>
    <property type="match status" value="1"/>
</dbReference>
<accession>A0A177T7X6</accession>
<evidence type="ECO:0000256" key="5">
    <source>
        <dbReference type="ARBA" id="ARBA00022487"/>
    </source>
</evidence>
<keyword evidence="7" id="KW-0378">Hydrolase</keyword>
<evidence type="ECO:0000259" key="13">
    <source>
        <dbReference type="Pfam" id="PF02230"/>
    </source>
</evidence>
<evidence type="ECO:0000256" key="8">
    <source>
        <dbReference type="ARBA" id="ARBA00022832"/>
    </source>
</evidence>